<evidence type="ECO:0000256" key="14">
    <source>
        <dbReference type="PIRSR" id="PIRSR618044-2"/>
    </source>
</evidence>
<dbReference type="GO" id="GO:0008360">
    <property type="term" value="P:regulation of cell shape"/>
    <property type="evidence" value="ECO:0007669"/>
    <property type="project" value="UniProtKB-KW"/>
</dbReference>
<dbReference type="SUPFAM" id="SSF56601">
    <property type="entry name" value="beta-lactamase/transpeptidase-like"/>
    <property type="match status" value="1"/>
</dbReference>
<keyword evidence="10" id="KW-0573">Peptidoglycan synthesis</keyword>
<dbReference type="RefSeq" id="WP_126795779.1">
    <property type="nucleotide sequence ID" value="NZ_CP060720.1"/>
</dbReference>
<feature type="binding site" evidence="14">
    <location>
        <position position="248"/>
    </location>
    <ligand>
        <name>substrate</name>
    </ligand>
</feature>
<dbReference type="EMBL" id="NGKB01000015">
    <property type="protein sequence ID" value="RSU11064.1"/>
    <property type="molecule type" value="Genomic_DNA"/>
</dbReference>
<protein>
    <recommendedName>
        <fullName evidence="4">serine-type D-Ala-D-Ala carboxypeptidase</fullName>
        <ecNumber evidence="4">3.4.16.4</ecNumber>
    </recommendedName>
</protein>
<evidence type="ECO:0000256" key="11">
    <source>
        <dbReference type="ARBA" id="ARBA00023316"/>
    </source>
</evidence>
<feature type="active site" evidence="13">
    <location>
        <position position="127"/>
    </location>
</feature>
<dbReference type="SMART" id="SM00936">
    <property type="entry name" value="PBP5_C"/>
    <property type="match status" value="1"/>
</dbReference>
<feature type="domain" description="Peptidase S11 D-Ala-D-Ala carboxypeptidase A C-terminal" evidence="16">
    <location>
        <begin position="298"/>
        <end position="405"/>
    </location>
</feature>
<keyword evidence="5" id="KW-0121">Carboxypeptidase</keyword>
<dbReference type="GO" id="GO:0009002">
    <property type="term" value="F:serine-type D-Ala-D-Ala carboxypeptidase activity"/>
    <property type="evidence" value="ECO:0007669"/>
    <property type="project" value="UniProtKB-EC"/>
</dbReference>
<dbReference type="Gene3D" id="2.60.410.10">
    <property type="entry name" value="D-Ala-D-Ala carboxypeptidase, C-terminal domain"/>
    <property type="match status" value="1"/>
</dbReference>
<keyword evidence="7" id="KW-0732">Signal</keyword>
<dbReference type="GO" id="GO:0009252">
    <property type="term" value="P:peptidoglycan biosynthetic process"/>
    <property type="evidence" value="ECO:0007669"/>
    <property type="project" value="UniProtKB-UniPathway"/>
</dbReference>
<evidence type="ECO:0000256" key="1">
    <source>
        <dbReference type="ARBA" id="ARBA00003217"/>
    </source>
</evidence>
<feature type="active site" description="Proton acceptor" evidence="13">
    <location>
        <position position="66"/>
    </location>
</feature>
<dbReference type="InterPro" id="IPR012338">
    <property type="entry name" value="Beta-lactam/transpept-like"/>
</dbReference>
<dbReference type="InterPro" id="IPR012907">
    <property type="entry name" value="Peptidase_S11_C"/>
</dbReference>
<evidence type="ECO:0000256" key="10">
    <source>
        <dbReference type="ARBA" id="ARBA00022984"/>
    </source>
</evidence>
<comment type="catalytic activity">
    <reaction evidence="12">
        <text>Preferential cleavage: (Ac)2-L-Lys-D-Ala-|-D-Ala. Also transpeptidation of peptidyl-alanyl moieties that are N-acyl substituents of D-alanine.</text>
        <dbReference type="EC" id="3.4.16.4"/>
    </reaction>
</comment>
<evidence type="ECO:0000256" key="4">
    <source>
        <dbReference type="ARBA" id="ARBA00012448"/>
    </source>
</evidence>
<organism evidence="17 18">
    <name type="scientific">Vagococcus carniphilus</name>
    <dbReference type="NCBI Taxonomy" id="218144"/>
    <lineage>
        <taxon>Bacteria</taxon>
        <taxon>Bacillati</taxon>
        <taxon>Bacillota</taxon>
        <taxon>Bacilli</taxon>
        <taxon>Lactobacillales</taxon>
        <taxon>Enterococcaceae</taxon>
        <taxon>Vagococcus</taxon>
    </lineage>
</organism>
<comment type="function">
    <text evidence="1">Removes C-terminal D-alanyl residues from sugar-peptide cell wall precursors.</text>
</comment>
<accession>A0A430ASP1</accession>
<dbReference type="InterPro" id="IPR018044">
    <property type="entry name" value="Peptidase_S11"/>
</dbReference>
<dbReference type="PANTHER" id="PTHR21581:SF11">
    <property type="entry name" value="D-ALANYL-D-ALANINE CARBOXYPEPTIDASE DACA"/>
    <property type="match status" value="1"/>
</dbReference>
<dbReference type="GO" id="GO:0006508">
    <property type="term" value="P:proteolysis"/>
    <property type="evidence" value="ECO:0007669"/>
    <property type="project" value="UniProtKB-KW"/>
</dbReference>
<dbReference type="InterPro" id="IPR001967">
    <property type="entry name" value="Peptidase_S11_N"/>
</dbReference>
<evidence type="ECO:0000259" key="16">
    <source>
        <dbReference type="SMART" id="SM00936"/>
    </source>
</evidence>
<dbReference type="UniPathway" id="UPA00219"/>
<evidence type="ECO:0000256" key="7">
    <source>
        <dbReference type="ARBA" id="ARBA00022729"/>
    </source>
</evidence>
<keyword evidence="11" id="KW-0961">Cell wall biogenesis/degradation</keyword>
<evidence type="ECO:0000313" key="18">
    <source>
        <dbReference type="Proteomes" id="UP000288028"/>
    </source>
</evidence>
<comment type="similarity">
    <text evidence="3 15">Belongs to the peptidase S11 family.</text>
</comment>
<dbReference type="PANTHER" id="PTHR21581">
    <property type="entry name" value="D-ALANYL-D-ALANINE CARBOXYPEPTIDASE"/>
    <property type="match status" value="1"/>
</dbReference>
<dbReference type="GO" id="GO:0071555">
    <property type="term" value="P:cell wall organization"/>
    <property type="evidence" value="ECO:0007669"/>
    <property type="project" value="UniProtKB-KW"/>
</dbReference>
<evidence type="ECO:0000256" key="5">
    <source>
        <dbReference type="ARBA" id="ARBA00022645"/>
    </source>
</evidence>
<dbReference type="AlphaFoldDB" id="A0A430ASP1"/>
<dbReference type="Pfam" id="PF07943">
    <property type="entry name" value="PBP5_C"/>
    <property type="match status" value="1"/>
</dbReference>
<keyword evidence="9" id="KW-0133">Cell shape</keyword>
<dbReference type="InterPro" id="IPR015956">
    <property type="entry name" value="Peniciliin-bd_prot_C_sf"/>
</dbReference>
<gene>
    <name evidence="17" type="ORF">CBF28_12495</name>
</gene>
<evidence type="ECO:0000256" key="9">
    <source>
        <dbReference type="ARBA" id="ARBA00022960"/>
    </source>
</evidence>
<proteinExistence type="inferred from homology"/>
<dbReference type="GeneID" id="95579317"/>
<dbReference type="SUPFAM" id="SSF69189">
    <property type="entry name" value="Penicillin-binding protein associated domain"/>
    <property type="match status" value="1"/>
</dbReference>
<evidence type="ECO:0000256" key="13">
    <source>
        <dbReference type="PIRSR" id="PIRSR618044-1"/>
    </source>
</evidence>
<sequence length="420" mass="46901">MKQMKQRLGIFLLVITAIIPLPIHTLAAENDFSSPASAAFAVDYDTGKVFYNQNADEPLGIASMTKLITAYIVFDEIEKGTISWEDKVPVSDKLKKMSKNPDLSNIPIKDKHDYTVKDALEASLISSANSLTSALAELISGSEIKFVDRMYKQLDDWNIKDGYLVTASGLGNEDMGKDIYPGSKKTDENLLSARSMAIVAREIITDFPEVLEIASSPSRAISDGTTIWNSNEMLPDFDYYTEGVDGLKTGTTPLAGACFVGTAKRGDQRIITVVMDVDPEYSRFQETANLMNYVYDNWSYKTVLKKGEPSSQSTISINKGKKDKASIVLTEDLSVWTKNDNQNIKLFFEPNKKQLTKKKKVNAPKKKGYIVGSEHVYNTTDTLGYLTKEEEIHDVSKVALKTDIERANFFIQIWQSITKR</sequence>
<evidence type="ECO:0000256" key="8">
    <source>
        <dbReference type="ARBA" id="ARBA00022801"/>
    </source>
</evidence>
<dbReference type="EC" id="3.4.16.4" evidence="4"/>
<evidence type="ECO:0000256" key="3">
    <source>
        <dbReference type="ARBA" id="ARBA00007164"/>
    </source>
</evidence>
<evidence type="ECO:0000256" key="15">
    <source>
        <dbReference type="RuleBase" id="RU004016"/>
    </source>
</evidence>
<dbReference type="Proteomes" id="UP000288028">
    <property type="component" value="Unassembled WGS sequence"/>
</dbReference>
<feature type="active site" description="Acyl-ester intermediate" evidence="13">
    <location>
        <position position="63"/>
    </location>
</feature>
<evidence type="ECO:0000256" key="2">
    <source>
        <dbReference type="ARBA" id="ARBA00004752"/>
    </source>
</evidence>
<dbReference type="OrthoDB" id="9791132at2"/>
<evidence type="ECO:0000256" key="6">
    <source>
        <dbReference type="ARBA" id="ARBA00022670"/>
    </source>
</evidence>
<comment type="pathway">
    <text evidence="2">Cell wall biogenesis; peptidoglycan biosynthesis.</text>
</comment>
<name>A0A430ASP1_9ENTE</name>
<evidence type="ECO:0000256" key="12">
    <source>
        <dbReference type="ARBA" id="ARBA00034000"/>
    </source>
</evidence>
<dbReference type="Gene3D" id="3.40.710.10">
    <property type="entry name" value="DD-peptidase/beta-lactamase superfamily"/>
    <property type="match status" value="1"/>
</dbReference>
<reference evidence="17 18" key="1">
    <citation type="submission" date="2017-05" db="EMBL/GenBank/DDBJ databases">
        <title>Vagococcus spp. assemblies.</title>
        <authorList>
            <person name="Gulvik C.A."/>
        </authorList>
    </citation>
    <scope>NUCLEOTIDE SEQUENCE [LARGE SCALE GENOMIC DNA]</scope>
    <source>
        <strain evidence="17 18">SS1714</strain>
    </source>
</reference>
<dbReference type="InterPro" id="IPR037167">
    <property type="entry name" value="Peptidase_S11_C_sf"/>
</dbReference>
<comment type="caution">
    <text evidence="17">The sequence shown here is derived from an EMBL/GenBank/DDBJ whole genome shotgun (WGS) entry which is preliminary data.</text>
</comment>
<dbReference type="PRINTS" id="PR00725">
    <property type="entry name" value="DADACBPTASE1"/>
</dbReference>
<keyword evidence="6" id="KW-0645">Protease</keyword>
<keyword evidence="18" id="KW-1185">Reference proteome</keyword>
<keyword evidence="8" id="KW-0378">Hydrolase</keyword>
<evidence type="ECO:0000313" key="17">
    <source>
        <dbReference type="EMBL" id="RSU11064.1"/>
    </source>
</evidence>
<dbReference type="Pfam" id="PF00768">
    <property type="entry name" value="Peptidase_S11"/>
    <property type="match status" value="1"/>
</dbReference>